<reference evidence="2 3" key="1">
    <citation type="submission" date="2020-05" db="EMBL/GenBank/DDBJ databases">
        <title>Identification and distribution of gene clusters putatively required for synthesis of sphingolipid metabolism inhibitors in phylogenetically diverse species of the filamentous fungus Fusarium.</title>
        <authorList>
            <person name="Kim H.-S."/>
            <person name="Busman M."/>
            <person name="Brown D.W."/>
            <person name="Divon H."/>
            <person name="Uhlig S."/>
            <person name="Proctor R.H."/>
        </authorList>
    </citation>
    <scope>NUCLEOTIDE SEQUENCE [LARGE SCALE GENOMIC DNA]</scope>
    <source>
        <strain evidence="2 3">NRRL 20693</strain>
    </source>
</reference>
<dbReference type="InterPro" id="IPR011009">
    <property type="entry name" value="Kinase-like_dom_sf"/>
</dbReference>
<evidence type="ECO:0000313" key="2">
    <source>
        <dbReference type="EMBL" id="KAF5663483.1"/>
    </source>
</evidence>
<organism evidence="2 3">
    <name type="scientific">Fusarium heterosporum</name>
    <dbReference type="NCBI Taxonomy" id="42747"/>
    <lineage>
        <taxon>Eukaryota</taxon>
        <taxon>Fungi</taxon>
        <taxon>Dikarya</taxon>
        <taxon>Ascomycota</taxon>
        <taxon>Pezizomycotina</taxon>
        <taxon>Sordariomycetes</taxon>
        <taxon>Hypocreomycetidae</taxon>
        <taxon>Hypocreales</taxon>
        <taxon>Nectriaceae</taxon>
        <taxon>Fusarium</taxon>
        <taxon>Fusarium heterosporum species complex</taxon>
    </lineage>
</organism>
<dbReference type="InterPro" id="IPR038305">
    <property type="entry name" value="HeLo_sf"/>
</dbReference>
<gene>
    <name evidence="2" type="ORF">FHETE_7491</name>
</gene>
<protein>
    <recommendedName>
        <fullName evidence="1">Prion-inhibition and propagation HeLo domain-containing protein</fullName>
    </recommendedName>
</protein>
<dbReference type="OrthoDB" id="1911848at2759"/>
<dbReference type="PANTHER" id="PTHR37542">
    <property type="entry name" value="HELO DOMAIN-CONTAINING PROTEIN-RELATED"/>
    <property type="match status" value="1"/>
</dbReference>
<keyword evidence="3" id="KW-1185">Reference proteome</keyword>
<dbReference type="Gene3D" id="1.10.510.10">
    <property type="entry name" value="Transferase(Phosphotransferase) domain 1"/>
    <property type="match status" value="1"/>
</dbReference>
<dbReference type="PANTHER" id="PTHR37542:SF3">
    <property type="entry name" value="PRION-INHIBITION AND PROPAGATION HELO DOMAIN-CONTAINING PROTEIN"/>
    <property type="match status" value="1"/>
</dbReference>
<dbReference type="SUPFAM" id="SSF56112">
    <property type="entry name" value="Protein kinase-like (PK-like)"/>
    <property type="match status" value="1"/>
</dbReference>
<dbReference type="EMBL" id="JAAGWQ010000145">
    <property type="protein sequence ID" value="KAF5663483.1"/>
    <property type="molecule type" value="Genomic_DNA"/>
</dbReference>
<dbReference type="AlphaFoldDB" id="A0A8H5WMF3"/>
<evidence type="ECO:0000259" key="1">
    <source>
        <dbReference type="Pfam" id="PF14479"/>
    </source>
</evidence>
<feature type="domain" description="Prion-inhibition and propagation HeLo" evidence="1">
    <location>
        <begin position="21"/>
        <end position="214"/>
    </location>
</feature>
<dbReference type="Gene3D" id="1.20.120.1020">
    <property type="entry name" value="Prion-inhibition and propagation, HeLo domain"/>
    <property type="match status" value="1"/>
</dbReference>
<name>A0A8H5WMF3_FUSHE</name>
<accession>A0A8H5WMF3</accession>
<dbReference type="InterPro" id="IPR029498">
    <property type="entry name" value="HeLo_dom"/>
</dbReference>
<dbReference type="Proteomes" id="UP000567885">
    <property type="component" value="Unassembled WGS sequence"/>
</dbReference>
<proteinExistence type="predicted"/>
<sequence length="568" mass="64272">MLDPGSIIALTQITYEGAKRAVDLVLTAIHFPKECEESFVQLKLEQFRLQCWGRSARLEQGRLIEALHPIFPEIRNALDCISALFQDLNKLQAKFGIVSTSVEDVGQRQKELAYKWNEELHKQGLALSGEQIEDGAPSLISKEQKAFFPAGTFTVNLPARLRWALGNKSKFRNCVAELERYTNKLNQLLPERQSLQYKQDWTRVNIIIVGQADDEKTVSLLRNALEGSPAIESSLRGLVDRKSVAAAPNTTNFLPGNPQLDMSAFAIRPGTLDKEKFITTSKSTGKLAVFEKKSWEDERSMANRSKLQMRLSRLVAMLRPGRSDCILKAIGFAEDEVTKCWWIVYEVPSFISVNPNLRVMTLQERLGRQSFHLAPLEVRTKLALSLASAYSELFSSGWVHKAISSHSIVYFGSYTDLIRPSVVGFEFSRQDTEESNIDAAKTPARVERSVYRHPDYIGSEADRYVTQYDIYSFGLVLIEIAFWQPLRDVCPYAKGNIFGKEEAKNVQKWAAHVIDTQFAFRVGTAYANVVSWCLKIGARFSKEQEDWHPALAFNDHVVVPLSQMYNNS</sequence>
<evidence type="ECO:0000313" key="3">
    <source>
        <dbReference type="Proteomes" id="UP000567885"/>
    </source>
</evidence>
<dbReference type="Pfam" id="PF14479">
    <property type="entry name" value="HeLo"/>
    <property type="match status" value="1"/>
</dbReference>
<comment type="caution">
    <text evidence="2">The sequence shown here is derived from an EMBL/GenBank/DDBJ whole genome shotgun (WGS) entry which is preliminary data.</text>
</comment>